<evidence type="ECO:0000313" key="1">
    <source>
        <dbReference type="EMBL" id="BBY44155.1"/>
    </source>
</evidence>
<dbReference type="RefSeq" id="WP_109749539.1">
    <property type="nucleotide sequence ID" value="NZ_AP022591.1"/>
</dbReference>
<dbReference type="AlphaFoldDB" id="A0A1X0BPU4"/>
<dbReference type="OrthoDB" id="4718924at2"/>
<reference evidence="1 2" key="1">
    <citation type="journal article" date="2019" name="Emerg. Microbes Infect.">
        <title>Comprehensive subspecies identification of 175 nontuberculous mycobacteria species based on 7547 genomic profiles.</title>
        <authorList>
            <person name="Matsumoto Y."/>
            <person name="Kinjo T."/>
            <person name="Motooka D."/>
            <person name="Nabeya D."/>
            <person name="Jung N."/>
            <person name="Uechi K."/>
            <person name="Horii T."/>
            <person name="Iida T."/>
            <person name="Fujita J."/>
            <person name="Nakamura S."/>
        </authorList>
    </citation>
    <scope>NUCLEOTIDE SEQUENCE [LARGE SCALE GENOMIC DNA]</scope>
    <source>
        <strain evidence="1 2">JCM 18439</strain>
    </source>
</reference>
<accession>A0A1X0BPU4</accession>
<name>A0A1X0BPU4_MYCCF</name>
<dbReference type="EMBL" id="AP022591">
    <property type="protein sequence ID" value="BBY44155.1"/>
    <property type="molecule type" value="Genomic_DNA"/>
</dbReference>
<dbReference type="Proteomes" id="UP000466431">
    <property type="component" value="Chromosome"/>
</dbReference>
<protein>
    <submittedName>
        <fullName evidence="1">Uncharacterized protein</fullName>
    </submittedName>
</protein>
<evidence type="ECO:0000313" key="2">
    <source>
        <dbReference type="Proteomes" id="UP000466431"/>
    </source>
</evidence>
<dbReference type="KEGG" id="mcee:MCEL_24500"/>
<organism evidence="1 2">
    <name type="scientific">Mycolicibacterium celeriflavum</name>
    <name type="common">Mycobacterium celeriflavum</name>
    <dbReference type="NCBI Taxonomy" id="1249101"/>
    <lineage>
        <taxon>Bacteria</taxon>
        <taxon>Bacillati</taxon>
        <taxon>Actinomycetota</taxon>
        <taxon>Actinomycetes</taxon>
        <taxon>Mycobacteriales</taxon>
        <taxon>Mycobacteriaceae</taxon>
        <taxon>Mycolicibacterium</taxon>
    </lineage>
</organism>
<gene>
    <name evidence="1" type="ORF">MCEL_24500</name>
</gene>
<dbReference type="STRING" id="1249101.BST21_17830"/>
<keyword evidence="2" id="KW-1185">Reference proteome</keyword>
<proteinExistence type="predicted"/>
<sequence>MIRPHNATATAVIVLGDDETIRRCEQMTARAALRSASIVAMFAFASGAPACHDDLAEVEAVVAAVARAISDRLPIWMPDALADLGREQHYRRLGLVLQRHGLDLLVGHDLWPVPDVGGMNEIDHALRREVQAVDALDRAALAAAGAESLERMVEQAANAAPVIPSENDWPPKLPQSGMAWDQRRQPVLGYVRWLVEACGVTRAAAARVLNSSGQCTPDGRAWQSRNVTALLDGRYDHEVAA</sequence>